<dbReference type="Gene3D" id="1.20.58.1030">
    <property type="match status" value="1"/>
</dbReference>
<reference evidence="1 2" key="1">
    <citation type="journal article" date="2019" name="Nat. Microbiol.">
        <title>Wide diversity of methane and short-chain alkane metabolisms in uncultured archaea.</title>
        <authorList>
            <person name="Borrel G."/>
            <person name="Adam P.S."/>
            <person name="McKay L.J."/>
            <person name="Chen L.X."/>
            <person name="Sierra-Garcia I.N."/>
            <person name="Sieber C.M."/>
            <person name="Letourneur Q."/>
            <person name="Ghozlane A."/>
            <person name="Andersen G.L."/>
            <person name="Li W.J."/>
            <person name="Hallam S.J."/>
            <person name="Muyzer G."/>
            <person name="de Oliveira V.M."/>
            <person name="Inskeep W.P."/>
            <person name="Banfield J.F."/>
            <person name="Gribaldo S."/>
        </authorList>
    </citation>
    <scope>NUCLEOTIDE SEQUENCE [LARGE SCALE GENOMIC DNA]</scope>
    <source>
        <strain evidence="1">NM1a</strain>
    </source>
</reference>
<evidence type="ECO:0008006" key="3">
    <source>
        <dbReference type="Google" id="ProtNLM"/>
    </source>
</evidence>
<proteinExistence type="predicted"/>
<name>A0A520KRQ0_METT2</name>
<accession>A0A520KRQ0</accession>
<organism evidence="1 2">
    <name type="scientific">Methanoliparum thermophilum</name>
    <dbReference type="NCBI Taxonomy" id="2491083"/>
    <lineage>
        <taxon>Archaea</taxon>
        <taxon>Methanobacteriati</taxon>
        <taxon>Methanobacteriota</taxon>
        <taxon>Candidatus Methanoliparia</taxon>
        <taxon>Candidatus Methanoliparales</taxon>
        <taxon>Candidatus Methanoliparaceae</taxon>
        <taxon>Candidatus Methanoliparum</taxon>
    </lineage>
</organism>
<protein>
    <recommendedName>
        <fullName evidence="3">DNA replication complex GINS family protein</fullName>
    </recommendedName>
</protein>
<sequence>MDIILLKDLLDKERSKQALQPVDKEIYKEVKEYFSRLKRQINETNSTSKKRFYLIDELNSAEKIFNFFFEKRLGKIINIAARMAKGTDSKIKDSEYIYNLSTDEEKILDLLIKSIKSAREIILDTIYKEGNPISIEDISKKSEKINTDKAVDNIKNKNTIVRAIEDIPEFVDIDRKKYIIQKEDIVVLSDKVTDMLIKKNMVVKINVIIEDD</sequence>
<dbReference type="AlphaFoldDB" id="A0A520KRQ0"/>
<dbReference type="CDD" id="cd11714">
    <property type="entry name" value="GINS_A_archaea"/>
    <property type="match status" value="1"/>
</dbReference>
<dbReference type="EMBL" id="RXIF01000012">
    <property type="protein sequence ID" value="RZN63819.1"/>
    <property type="molecule type" value="Genomic_DNA"/>
</dbReference>
<gene>
    <name evidence="1" type="ORF">EF806_06170</name>
</gene>
<dbReference type="Proteomes" id="UP000317158">
    <property type="component" value="Unassembled WGS sequence"/>
</dbReference>
<comment type="caution">
    <text evidence="1">The sequence shown here is derived from an EMBL/GenBank/DDBJ whole genome shotgun (WGS) entry which is preliminary data.</text>
</comment>
<evidence type="ECO:0000313" key="2">
    <source>
        <dbReference type="Proteomes" id="UP000317158"/>
    </source>
</evidence>
<evidence type="ECO:0000313" key="1">
    <source>
        <dbReference type="EMBL" id="RZN63819.1"/>
    </source>
</evidence>
<dbReference type="Gene3D" id="3.40.5.50">
    <property type="match status" value="1"/>
</dbReference>